<keyword evidence="2" id="KW-0804">Transcription</keyword>
<organism evidence="4 5">
    <name type="scientific">Monoraphidium neglectum</name>
    <dbReference type="NCBI Taxonomy" id="145388"/>
    <lineage>
        <taxon>Eukaryota</taxon>
        <taxon>Viridiplantae</taxon>
        <taxon>Chlorophyta</taxon>
        <taxon>core chlorophytes</taxon>
        <taxon>Chlorophyceae</taxon>
        <taxon>CS clade</taxon>
        <taxon>Sphaeropleales</taxon>
        <taxon>Selenastraceae</taxon>
        <taxon>Monoraphidium</taxon>
    </lineage>
</organism>
<gene>
    <name evidence="4" type="ORF">MNEG_16218</name>
</gene>
<dbReference type="InterPro" id="IPR007832">
    <property type="entry name" value="RNA_pol_Rpc34"/>
</dbReference>
<protein>
    <recommendedName>
        <fullName evidence="6">DNA-directed RNA polymerase III subunit RPC6</fullName>
    </recommendedName>
</protein>
<dbReference type="KEGG" id="mng:MNEG_16218"/>
<dbReference type="STRING" id="145388.A0A0D2LP33"/>
<reference evidence="4 5" key="1">
    <citation type="journal article" date="2013" name="BMC Genomics">
        <title>Reconstruction of the lipid metabolism for the microalga Monoraphidium neglectum from its genome sequence reveals characteristics suitable for biofuel production.</title>
        <authorList>
            <person name="Bogen C."/>
            <person name="Al-Dilaimi A."/>
            <person name="Albersmeier A."/>
            <person name="Wichmann J."/>
            <person name="Grundmann M."/>
            <person name="Rupp O."/>
            <person name="Lauersen K.J."/>
            <person name="Blifernez-Klassen O."/>
            <person name="Kalinowski J."/>
            <person name="Goesmann A."/>
            <person name="Mussgnug J.H."/>
            <person name="Kruse O."/>
        </authorList>
    </citation>
    <scope>NUCLEOTIDE SEQUENCE [LARGE SCALE GENOMIC DNA]</scope>
    <source>
        <strain evidence="4 5">SAG 48.87</strain>
    </source>
</reference>
<dbReference type="RefSeq" id="XP_013890766.1">
    <property type="nucleotide sequence ID" value="XM_014035312.1"/>
</dbReference>
<keyword evidence="5" id="KW-1185">Reference proteome</keyword>
<dbReference type="GO" id="GO:0006383">
    <property type="term" value="P:transcription by RNA polymerase III"/>
    <property type="evidence" value="ECO:0007669"/>
    <property type="project" value="InterPro"/>
</dbReference>
<evidence type="ECO:0000256" key="2">
    <source>
        <dbReference type="ARBA" id="ARBA00023163"/>
    </source>
</evidence>
<dbReference type="OrthoDB" id="613763at2759"/>
<proteinExistence type="predicted"/>
<dbReference type="Proteomes" id="UP000054498">
    <property type="component" value="Unassembled WGS sequence"/>
</dbReference>
<dbReference type="EMBL" id="KK106333">
    <property type="protein sequence ID" value="KIY91746.1"/>
    <property type="molecule type" value="Genomic_DNA"/>
</dbReference>
<dbReference type="PANTHER" id="PTHR12780">
    <property type="entry name" value="RNA POLYMERASE III DNA DIRECTED , 39KD SUBUNIT-RELATED"/>
    <property type="match status" value="1"/>
</dbReference>
<dbReference type="AlphaFoldDB" id="A0A0D2LP33"/>
<dbReference type="GeneID" id="25733955"/>
<accession>A0A0D2LP33</accession>
<evidence type="ECO:0000256" key="1">
    <source>
        <dbReference type="ARBA" id="ARBA00004123"/>
    </source>
</evidence>
<comment type="subcellular location">
    <subcellularLocation>
        <location evidence="1">Nucleus</location>
    </subcellularLocation>
</comment>
<feature type="non-terminal residue" evidence="4">
    <location>
        <position position="1"/>
    </location>
</feature>
<sequence>LDPEGNDGDEVYRRAVHRYPPTTALTSLPCGRCPVADQCRDGGPISPQTCEYYEKWLDF</sequence>
<dbReference type="InterPro" id="IPR016049">
    <property type="entry name" value="RNA_pol_Rpc34-like"/>
</dbReference>
<dbReference type="GO" id="GO:0005666">
    <property type="term" value="C:RNA polymerase III complex"/>
    <property type="evidence" value="ECO:0007669"/>
    <property type="project" value="InterPro"/>
</dbReference>
<dbReference type="Pfam" id="PF05158">
    <property type="entry name" value="RNA_pol_Rpc34"/>
    <property type="match status" value="1"/>
</dbReference>
<evidence type="ECO:0000313" key="5">
    <source>
        <dbReference type="Proteomes" id="UP000054498"/>
    </source>
</evidence>
<keyword evidence="3" id="KW-0539">Nucleus</keyword>
<evidence type="ECO:0000313" key="4">
    <source>
        <dbReference type="EMBL" id="KIY91746.1"/>
    </source>
</evidence>
<evidence type="ECO:0000256" key="3">
    <source>
        <dbReference type="ARBA" id="ARBA00023242"/>
    </source>
</evidence>
<evidence type="ECO:0008006" key="6">
    <source>
        <dbReference type="Google" id="ProtNLM"/>
    </source>
</evidence>
<name>A0A0D2LP33_9CHLO</name>